<gene>
    <name evidence="1" type="ORF">DPEC_G00148440</name>
</gene>
<accession>A0ACC2GIB9</accession>
<organism evidence="1 2">
    <name type="scientific">Dallia pectoralis</name>
    <name type="common">Alaska blackfish</name>
    <dbReference type="NCBI Taxonomy" id="75939"/>
    <lineage>
        <taxon>Eukaryota</taxon>
        <taxon>Metazoa</taxon>
        <taxon>Chordata</taxon>
        <taxon>Craniata</taxon>
        <taxon>Vertebrata</taxon>
        <taxon>Euteleostomi</taxon>
        <taxon>Actinopterygii</taxon>
        <taxon>Neopterygii</taxon>
        <taxon>Teleostei</taxon>
        <taxon>Protacanthopterygii</taxon>
        <taxon>Esociformes</taxon>
        <taxon>Umbridae</taxon>
        <taxon>Dallia</taxon>
    </lineage>
</organism>
<dbReference type="EMBL" id="CM055739">
    <property type="protein sequence ID" value="KAJ8003449.1"/>
    <property type="molecule type" value="Genomic_DNA"/>
</dbReference>
<dbReference type="Proteomes" id="UP001157502">
    <property type="component" value="Chromosome 12"/>
</dbReference>
<name>A0ACC2GIB9_DALPE</name>
<evidence type="ECO:0000313" key="2">
    <source>
        <dbReference type="Proteomes" id="UP001157502"/>
    </source>
</evidence>
<evidence type="ECO:0000313" key="1">
    <source>
        <dbReference type="EMBL" id="KAJ8003449.1"/>
    </source>
</evidence>
<protein>
    <submittedName>
        <fullName evidence="1">Uncharacterized protein</fullName>
    </submittedName>
</protein>
<keyword evidence="2" id="KW-1185">Reference proteome</keyword>
<reference evidence="1" key="1">
    <citation type="submission" date="2021-05" db="EMBL/GenBank/DDBJ databases">
        <authorList>
            <person name="Pan Q."/>
            <person name="Jouanno E."/>
            <person name="Zahm M."/>
            <person name="Klopp C."/>
            <person name="Cabau C."/>
            <person name="Louis A."/>
            <person name="Berthelot C."/>
            <person name="Parey E."/>
            <person name="Roest Crollius H."/>
            <person name="Montfort J."/>
            <person name="Robinson-Rechavi M."/>
            <person name="Bouchez O."/>
            <person name="Lampietro C."/>
            <person name="Lopez Roques C."/>
            <person name="Donnadieu C."/>
            <person name="Postlethwait J."/>
            <person name="Bobe J."/>
            <person name="Dillon D."/>
            <person name="Chandos A."/>
            <person name="von Hippel F."/>
            <person name="Guiguen Y."/>
        </authorList>
    </citation>
    <scope>NUCLEOTIDE SEQUENCE</scope>
    <source>
        <strain evidence="1">YG-Jan2019</strain>
    </source>
</reference>
<comment type="caution">
    <text evidence="1">The sequence shown here is derived from an EMBL/GenBank/DDBJ whole genome shotgun (WGS) entry which is preliminary data.</text>
</comment>
<sequence length="882" mass="100428">MPFYDNVYYPYQPETQGTRSSTGIPSLLNSPLSQPTSSGQGHLTQPAMSASTSTTIPPFKFRPRRESVDWRRISAVDVDLVASELDFQTLQEHITGVTFCSVEGERCGRCQNPVDPALLKLFRLAQLTVEYLLHSQECLASSLGVAEDQLRVQARDYQQLMSQQQKQAEQARVLKAELKQRKKIITLNQQAMISMTNCHKCQHCDKAFMNSSFLQNHMQRRHPDEYDSQWKSDNQRKVKSIADEEEIRRLNEQLRKTESELESQRQALLAKTSQERDQISMHQDLMRKLETWKEDEHRKIEEMREGFRREIETLHDRNALLQQKVDLQLTNPQQRPSQVPQPTGHDMEVNNRLLQRMDQKNKKLVERFTSKIEKLKADHDSEKNLWQDRFSSLESSVMDWQERSRRQKEESDRWRLERDNMIRSQSEQIKHISSNPSTKVVSVPVIVTAQVPEPKPKRVASEQPPTAPKLEPIEELSEEDKDSSSGSNKKPVVISDLRNNPHIKRELRPVLEQALIEKLESLGVKPGMRGVSSSEYSDLISKVSSERERAAREIPDYWRHRDNVAHSLSLRLKDLNKGVDSAPEQRVKPTPLTQVTQSRPRSSSLPSKVTQVRSGALPTHAKQLHPPKPAPRTNTLPKTSTPKTPPFSSDEESSSEEEEEEPPQKLSPEPRVPHNKGQQPRKTQHKTVPQHKLSQPKPVPIRTAQVSQPSKHQQTRSGPVEPAKTAVVESEGDWTDGSELEEINPQPLRNYKDQNGNIQKTTNNNLVKSLTRSLEKQLADRGPTRPTGGVNTLPESKDVIRELKYTDVDDEDDWDISSLEDLAEPATVAKPTAPVRKSRDTDSNTSVWDTSTGRRTGLIEAGTGSTLKSSLISVSDWSDEDI</sequence>
<proteinExistence type="predicted"/>